<evidence type="ECO:0000256" key="10">
    <source>
        <dbReference type="ARBA" id="ARBA00048954"/>
    </source>
</evidence>
<dbReference type="PROSITE" id="PS51199">
    <property type="entry name" value="SF4_HELICASE"/>
    <property type="match status" value="1"/>
</dbReference>
<evidence type="ECO:0000259" key="13">
    <source>
        <dbReference type="PROSITE" id="PS51199"/>
    </source>
</evidence>
<dbReference type="GO" id="GO:0042802">
    <property type="term" value="F:identical protein binding"/>
    <property type="evidence" value="ECO:0007669"/>
    <property type="project" value="UniProtKB-ARBA"/>
</dbReference>
<keyword evidence="8 12" id="KW-0238">DNA-binding</keyword>
<dbReference type="EC" id="5.6.2.3" evidence="11 12"/>
<dbReference type="GO" id="GO:0003677">
    <property type="term" value="F:DNA binding"/>
    <property type="evidence" value="ECO:0007669"/>
    <property type="project" value="UniProtKB-UniRule"/>
</dbReference>
<evidence type="ECO:0000256" key="9">
    <source>
        <dbReference type="ARBA" id="ARBA00023235"/>
    </source>
</evidence>
<evidence type="ECO:0000256" key="3">
    <source>
        <dbReference type="ARBA" id="ARBA00022705"/>
    </source>
</evidence>
<dbReference type="Proteomes" id="UP001250538">
    <property type="component" value="Unassembled WGS sequence"/>
</dbReference>
<dbReference type="SUPFAM" id="SSF48024">
    <property type="entry name" value="N-terminal domain of DnaB helicase"/>
    <property type="match status" value="1"/>
</dbReference>
<keyword evidence="9" id="KW-0413">Isomerase</keyword>
<dbReference type="InterPro" id="IPR036185">
    <property type="entry name" value="DNA_heli_DnaB-like_N_sf"/>
</dbReference>
<name>A0AAJ2NBU4_9BACL</name>
<comment type="catalytic activity">
    <reaction evidence="10 12">
        <text>ATP + H2O = ADP + phosphate + H(+)</text>
        <dbReference type="Rhea" id="RHEA:13065"/>
        <dbReference type="ChEBI" id="CHEBI:15377"/>
        <dbReference type="ChEBI" id="CHEBI:15378"/>
        <dbReference type="ChEBI" id="CHEBI:30616"/>
        <dbReference type="ChEBI" id="CHEBI:43474"/>
        <dbReference type="ChEBI" id="CHEBI:456216"/>
        <dbReference type="EC" id="5.6.2.3"/>
    </reaction>
</comment>
<dbReference type="GO" id="GO:0006269">
    <property type="term" value="P:DNA replication, synthesis of primer"/>
    <property type="evidence" value="ECO:0007669"/>
    <property type="project" value="UniProtKB-UniRule"/>
</dbReference>
<comment type="caution">
    <text evidence="14">The sequence shown here is derived from an EMBL/GenBank/DDBJ whole genome shotgun (WGS) entry which is preliminary data.</text>
</comment>
<protein>
    <recommendedName>
        <fullName evidence="11 12">Replicative DNA helicase</fullName>
        <ecNumber evidence="11 12">5.6.2.3</ecNumber>
    </recommendedName>
</protein>
<keyword evidence="6 12" id="KW-0347">Helicase</keyword>
<dbReference type="Pfam" id="PF03796">
    <property type="entry name" value="DnaB_C"/>
    <property type="match status" value="1"/>
</dbReference>
<dbReference type="GO" id="GO:0043139">
    <property type="term" value="F:5'-3' DNA helicase activity"/>
    <property type="evidence" value="ECO:0007669"/>
    <property type="project" value="UniProtKB-EC"/>
</dbReference>
<dbReference type="NCBIfam" id="TIGR00665">
    <property type="entry name" value="DnaB"/>
    <property type="match status" value="1"/>
</dbReference>
<dbReference type="Pfam" id="PF00772">
    <property type="entry name" value="DnaB"/>
    <property type="match status" value="1"/>
</dbReference>
<dbReference type="PANTHER" id="PTHR30153:SF2">
    <property type="entry name" value="REPLICATIVE DNA HELICASE"/>
    <property type="match status" value="1"/>
</dbReference>
<evidence type="ECO:0000256" key="6">
    <source>
        <dbReference type="ARBA" id="ARBA00022806"/>
    </source>
</evidence>
<proteinExistence type="inferred from homology"/>
<dbReference type="Gene3D" id="1.10.860.10">
    <property type="entry name" value="DNAb Helicase, Chain A"/>
    <property type="match status" value="1"/>
</dbReference>
<dbReference type="RefSeq" id="WP_268594194.1">
    <property type="nucleotide sequence ID" value="NZ_JAVYAA010000010.1"/>
</dbReference>
<accession>A0AAJ2NBU4</accession>
<dbReference type="GO" id="GO:1990077">
    <property type="term" value="C:primosome complex"/>
    <property type="evidence" value="ECO:0007669"/>
    <property type="project" value="UniProtKB-UniRule"/>
</dbReference>
<evidence type="ECO:0000256" key="5">
    <source>
        <dbReference type="ARBA" id="ARBA00022801"/>
    </source>
</evidence>
<keyword evidence="5 12" id="KW-0378">Hydrolase</keyword>
<reference evidence="15" key="1">
    <citation type="submission" date="2023-09" db="EMBL/GenBank/DDBJ databases">
        <title>Paenibacillus sp. chi10 Genome sequencing and assembly.</title>
        <authorList>
            <person name="Kim I."/>
        </authorList>
    </citation>
    <scope>NUCLEOTIDE SEQUENCE [LARGE SCALE GENOMIC DNA]</scope>
    <source>
        <strain evidence="15">chi10</strain>
    </source>
</reference>
<comment type="function">
    <text evidence="12">The main replicative DNA helicase, it participates in initiation and elongation during chromosome replication. Travels ahead of the DNA replisome, separating dsDNA into templates for DNA synthesis. A processive ATP-dependent 5'-3' DNA helicase it has DNA-dependent ATPase activity.</text>
</comment>
<evidence type="ECO:0000256" key="7">
    <source>
        <dbReference type="ARBA" id="ARBA00022840"/>
    </source>
</evidence>
<dbReference type="InterPro" id="IPR003593">
    <property type="entry name" value="AAA+_ATPase"/>
</dbReference>
<dbReference type="Gene3D" id="3.40.50.300">
    <property type="entry name" value="P-loop containing nucleotide triphosphate hydrolases"/>
    <property type="match status" value="1"/>
</dbReference>
<evidence type="ECO:0000256" key="4">
    <source>
        <dbReference type="ARBA" id="ARBA00022741"/>
    </source>
</evidence>
<dbReference type="PANTHER" id="PTHR30153">
    <property type="entry name" value="REPLICATIVE DNA HELICASE DNAB"/>
    <property type="match status" value="1"/>
</dbReference>
<dbReference type="AlphaFoldDB" id="A0AAJ2NBU4"/>
<evidence type="ECO:0000313" key="15">
    <source>
        <dbReference type="Proteomes" id="UP001250538"/>
    </source>
</evidence>
<dbReference type="InterPro" id="IPR016136">
    <property type="entry name" value="DNA_helicase_N/primase_C"/>
</dbReference>
<dbReference type="SMART" id="SM00382">
    <property type="entry name" value="AAA"/>
    <property type="match status" value="1"/>
</dbReference>
<dbReference type="GO" id="GO:0005829">
    <property type="term" value="C:cytosol"/>
    <property type="evidence" value="ECO:0007669"/>
    <property type="project" value="TreeGrafter"/>
</dbReference>
<dbReference type="FunFam" id="3.40.50.300:FF:000076">
    <property type="entry name" value="Replicative DNA helicase"/>
    <property type="match status" value="1"/>
</dbReference>
<keyword evidence="3 12" id="KW-0235">DNA replication</keyword>
<evidence type="ECO:0000256" key="8">
    <source>
        <dbReference type="ARBA" id="ARBA00023125"/>
    </source>
</evidence>
<sequence length="464" mass="51899">MNQQKQQHHPTLADILGAEPPHDIAAEQAVLGSVLIDPQLMDMLQERLTPASFHAAKHQKIFRRMMDLAVEGDPIDVLTLVAKLVEHDEAAIVGGVSYLTRLASSVPTTANTEHYAGIVLEKYLLRQSIEASMALIQQAATSGDPGKIITGLQDTATRLGDMAAPKKDFTRLRDVLMDVYEEAEERYENRNEDRGITGLPSGFDDLDRMTAGFQKSDLIIVAARPSVGKTAFALNIAQNVGVRTKETVAVFSLEMSLRQLVQRVLCSESRVDASRMRTGYFEDGDWEKMTNGIAQLAEANVFLDDTPGLNVYEIRAKCRRLKKEHGLGMIIIDYLQLIAGRGRGDNRQQEVSEISRMLKQLARELDVPVIALSQLSRGVEQRQDKRPMMSDLRESGSIEQDADIVAFLYRDDYYDKESEKKNIIEIIIAKQRNGPVGTVELVFLKQFNKFVNLTRANEQQKRGA</sequence>
<evidence type="ECO:0000256" key="11">
    <source>
        <dbReference type="NCBIfam" id="TIGR00665"/>
    </source>
</evidence>
<dbReference type="SUPFAM" id="SSF52540">
    <property type="entry name" value="P-loop containing nucleoside triphosphate hydrolases"/>
    <property type="match status" value="1"/>
</dbReference>
<feature type="domain" description="SF4 helicase" evidence="13">
    <location>
        <begin position="192"/>
        <end position="457"/>
    </location>
</feature>
<evidence type="ECO:0000256" key="12">
    <source>
        <dbReference type="RuleBase" id="RU362085"/>
    </source>
</evidence>
<dbReference type="InterPro" id="IPR027417">
    <property type="entry name" value="P-loop_NTPase"/>
</dbReference>
<gene>
    <name evidence="14" type="primary">dnaB</name>
    <name evidence="14" type="ORF">RQP50_27645</name>
</gene>
<dbReference type="CDD" id="cd00984">
    <property type="entry name" value="DnaB_C"/>
    <property type="match status" value="1"/>
</dbReference>
<comment type="similarity">
    <text evidence="1 12">Belongs to the helicase family. DnaB subfamily.</text>
</comment>
<keyword evidence="7 12" id="KW-0067">ATP-binding</keyword>
<dbReference type="InterPro" id="IPR007692">
    <property type="entry name" value="DNA_helicase_DnaB"/>
</dbReference>
<dbReference type="InterPro" id="IPR007693">
    <property type="entry name" value="DNA_helicase_DnaB-like_N"/>
</dbReference>
<keyword evidence="4 12" id="KW-0547">Nucleotide-binding</keyword>
<evidence type="ECO:0000313" key="14">
    <source>
        <dbReference type="EMBL" id="MDT8980009.1"/>
    </source>
</evidence>
<dbReference type="GO" id="GO:0016787">
    <property type="term" value="F:hydrolase activity"/>
    <property type="evidence" value="ECO:0007669"/>
    <property type="project" value="UniProtKB-KW"/>
</dbReference>
<keyword evidence="2 12" id="KW-0639">Primosome</keyword>
<dbReference type="NCBIfam" id="NF004384">
    <property type="entry name" value="PRK05748.1"/>
    <property type="match status" value="1"/>
</dbReference>
<dbReference type="GO" id="GO:0005524">
    <property type="term" value="F:ATP binding"/>
    <property type="evidence" value="ECO:0007669"/>
    <property type="project" value="UniProtKB-UniRule"/>
</dbReference>
<keyword evidence="15" id="KW-1185">Reference proteome</keyword>
<organism evidence="14 15">
    <name type="scientific">Paenibacillus suaedae</name>
    <dbReference type="NCBI Taxonomy" id="3077233"/>
    <lineage>
        <taxon>Bacteria</taxon>
        <taxon>Bacillati</taxon>
        <taxon>Bacillota</taxon>
        <taxon>Bacilli</taxon>
        <taxon>Bacillales</taxon>
        <taxon>Paenibacillaceae</taxon>
        <taxon>Paenibacillus</taxon>
    </lineage>
</organism>
<dbReference type="EMBL" id="JAVYAA010000010">
    <property type="protein sequence ID" value="MDT8980009.1"/>
    <property type="molecule type" value="Genomic_DNA"/>
</dbReference>
<dbReference type="InterPro" id="IPR007694">
    <property type="entry name" value="DNA_helicase_DnaB-like_C"/>
</dbReference>
<evidence type="ECO:0000256" key="1">
    <source>
        <dbReference type="ARBA" id="ARBA00008428"/>
    </source>
</evidence>
<evidence type="ECO:0000256" key="2">
    <source>
        <dbReference type="ARBA" id="ARBA00022515"/>
    </source>
</evidence>